<dbReference type="EMBL" id="CALNXI010000272">
    <property type="protein sequence ID" value="CAH3023724.1"/>
    <property type="molecule type" value="Genomic_DNA"/>
</dbReference>
<sequence>MANGTVEALYPYSYEAGDGRVISFSAGDRFTLLNKTNGDWWQVRKGSEKPMYVPATYMKEITIPIYENIEFKITCPQNGEAVARTENGQSSERGDYKNESNGETAIHQDNELENHNRSVNIGTENNGEDTCYILDDTCPVSDDSNGVGSVLSNAKFLARSLEKSGARPGGSFSMTKPERPKSLSLPPGWVVVTDEASGRPCYMNSKTNETSWKPPRISRAKTPPPSPGWQTPPLGWRISRSSSTDELVYVNEYNDEEWVPSKDSEGRVYYYKLNGEDSRWELPEVEPATQQSFEALDVTYRRRSPNLSLRNSRCLSLQTRSPRNSQTNITAPFSAAAHGYPPPPTFHERSASVQSRESVSSGGEDSNWPAPPTPTIDTSINFFQEVEKQGVLNRKKLLEGGGKKVKKMSWTPTFVILFSSNLVFYKDQKAAAQKPGLPHGKPESTCVLQGASLEWAPTTTTKKKNAFQIRAVSGLVFLLQHDHQMEASNWFNAVAGVIKRLNDEEPFPVAGTVQYHHSQSIDNDDVLVEDPGSPTTLQPEERLTRTRSRRGVSERDDSKSGIKDRLKKLLTKRPPIEELERKGIIKESVFGCHIAHLCERQNTSVPAFVSQCISAIEKRGLSFDGLYRVCGNVSTVQKIRICIDQEEKIHLGEAPFDDVHALTGSLKLYFRELPEPLIPYDFFSGFVEAIKQSTRKSKLTAMRSLAVQMPKVNGETLKLLLRHLRKLMVQSEANRMNAQNLAIVWGPNLMWPRHDSGDIALNMVHQNQIIEFLLLEFDHVFK</sequence>
<dbReference type="InterPro" id="IPR000198">
    <property type="entry name" value="RhoGAP_dom"/>
</dbReference>
<dbReference type="SUPFAM" id="SSF51045">
    <property type="entry name" value="WW domain"/>
    <property type="match status" value="2"/>
</dbReference>
<feature type="compositionally biased region" description="Basic and acidic residues" evidence="4">
    <location>
        <begin position="551"/>
        <end position="564"/>
    </location>
</feature>
<evidence type="ECO:0000313" key="9">
    <source>
        <dbReference type="EMBL" id="CAH3023724.1"/>
    </source>
</evidence>
<evidence type="ECO:0000259" key="5">
    <source>
        <dbReference type="PROSITE" id="PS50002"/>
    </source>
</evidence>
<dbReference type="CDD" id="cd11888">
    <property type="entry name" value="SH3_ARHGAP9_like"/>
    <property type="match status" value="1"/>
</dbReference>
<dbReference type="SMART" id="SM00233">
    <property type="entry name" value="PH"/>
    <property type="match status" value="1"/>
</dbReference>
<reference evidence="9 10" key="1">
    <citation type="submission" date="2022-05" db="EMBL/GenBank/DDBJ databases">
        <authorList>
            <consortium name="Genoscope - CEA"/>
            <person name="William W."/>
        </authorList>
    </citation>
    <scope>NUCLEOTIDE SEQUENCE [LARGE SCALE GENOMIC DNA]</scope>
</reference>
<dbReference type="InterPro" id="IPR011993">
    <property type="entry name" value="PH-like_dom_sf"/>
</dbReference>
<evidence type="ECO:0000259" key="8">
    <source>
        <dbReference type="PROSITE" id="PS50238"/>
    </source>
</evidence>
<evidence type="ECO:0000256" key="4">
    <source>
        <dbReference type="SAM" id="MobiDB-lite"/>
    </source>
</evidence>
<evidence type="ECO:0000259" key="7">
    <source>
        <dbReference type="PROSITE" id="PS50020"/>
    </source>
</evidence>
<dbReference type="InterPro" id="IPR001452">
    <property type="entry name" value="SH3_domain"/>
</dbReference>
<feature type="domain" description="WW" evidence="7">
    <location>
        <begin position="258"/>
        <end position="285"/>
    </location>
</feature>
<dbReference type="PROSITE" id="PS50238">
    <property type="entry name" value="RHOGAP"/>
    <property type="match status" value="1"/>
</dbReference>
<dbReference type="SUPFAM" id="SSF50729">
    <property type="entry name" value="PH domain-like"/>
    <property type="match status" value="1"/>
</dbReference>
<dbReference type="SMART" id="SM00326">
    <property type="entry name" value="SH3"/>
    <property type="match status" value="1"/>
</dbReference>
<dbReference type="InterPro" id="IPR050729">
    <property type="entry name" value="Rho-GAP"/>
</dbReference>
<dbReference type="Gene3D" id="2.30.30.40">
    <property type="entry name" value="SH3 Domains"/>
    <property type="match status" value="1"/>
</dbReference>
<dbReference type="SUPFAM" id="SSF50044">
    <property type="entry name" value="SH3-domain"/>
    <property type="match status" value="1"/>
</dbReference>
<dbReference type="CDD" id="cd13233">
    <property type="entry name" value="PH_ARHGAP9-like"/>
    <property type="match status" value="1"/>
</dbReference>
<dbReference type="InterPro" id="IPR001605">
    <property type="entry name" value="PH_dom-spectrin-type"/>
</dbReference>
<feature type="region of interest" description="Disordered" evidence="4">
    <location>
        <begin position="520"/>
        <end position="564"/>
    </location>
</feature>
<feature type="domain" description="PH" evidence="6">
    <location>
        <begin position="385"/>
        <end position="499"/>
    </location>
</feature>
<dbReference type="SMART" id="SM00456">
    <property type="entry name" value="WW"/>
    <property type="match status" value="2"/>
</dbReference>
<dbReference type="Pfam" id="PF00018">
    <property type="entry name" value="SH3_1"/>
    <property type="match status" value="1"/>
</dbReference>
<feature type="compositionally biased region" description="Low complexity" evidence="4">
    <location>
        <begin position="351"/>
        <end position="361"/>
    </location>
</feature>
<keyword evidence="2" id="KW-0343">GTPase activation</keyword>
<dbReference type="PRINTS" id="PR00683">
    <property type="entry name" value="SPECTRINPH"/>
</dbReference>
<dbReference type="CDD" id="cd00201">
    <property type="entry name" value="WW"/>
    <property type="match status" value="1"/>
</dbReference>
<dbReference type="PROSITE" id="PS50003">
    <property type="entry name" value="PH_DOMAIN"/>
    <property type="match status" value="1"/>
</dbReference>
<feature type="region of interest" description="Disordered" evidence="4">
    <location>
        <begin position="200"/>
        <end position="236"/>
    </location>
</feature>
<feature type="domain" description="WW" evidence="7">
    <location>
        <begin position="183"/>
        <end position="217"/>
    </location>
</feature>
<keyword evidence="10" id="KW-1185">Reference proteome</keyword>
<dbReference type="InterPro" id="IPR036020">
    <property type="entry name" value="WW_dom_sf"/>
</dbReference>
<name>A0ABN8M2U1_9CNID</name>
<feature type="region of interest" description="Disordered" evidence="4">
    <location>
        <begin position="106"/>
        <end position="126"/>
    </location>
</feature>
<dbReference type="Pfam" id="PF00620">
    <property type="entry name" value="RhoGAP"/>
    <property type="match status" value="1"/>
</dbReference>
<gene>
    <name evidence="9" type="ORF">PEVE_00020260</name>
</gene>
<evidence type="ECO:0000256" key="3">
    <source>
        <dbReference type="PROSITE-ProRule" id="PRU00192"/>
    </source>
</evidence>
<dbReference type="Pfam" id="PF00169">
    <property type="entry name" value="PH"/>
    <property type="match status" value="1"/>
</dbReference>
<feature type="region of interest" description="Disordered" evidence="4">
    <location>
        <begin position="162"/>
        <end position="186"/>
    </location>
</feature>
<dbReference type="Pfam" id="PF00397">
    <property type="entry name" value="WW"/>
    <property type="match status" value="1"/>
</dbReference>
<feature type="region of interest" description="Disordered" evidence="4">
    <location>
        <begin position="333"/>
        <end position="374"/>
    </location>
</feature>
<dbReference type="InterPro" id="IPR036028">
    <property type="entry name" value="SH3-like_dom_sf"/>
</dbReference>
<dbReference type="SMART" id="SM00324">
    <property type="entry name" value="RhoGAP"/>
    <property type="match status" value="1"/>
</dbReference>
<feature type="domain" description="Rho-GAP" evidence="8">
    <location>
        <begin position="592"/>
        <end position="781"/>
    </location>
</feature>
<dbReference type="Gene3D" id="2.30.29.30">
    <property type="entry name" value="Pleckstrin-homology domain (PH domain)/Phosphotyrosine-binding domain (PTB)"/>
    <property type="match status" value="1"/>
</dbReference>
<dbReference type="PROSITE" id="PS01159">
    <property type="entry name" value="WW_DOMAIN_1"/>
    <property type="match status" value="1"/>
</dbReference>
<dbReference type="Gene3D" id="1.10.555.10">
    <property type="entry name" value="Rho GTPase activation protein"/>
    <property type="match status" value="1"/>
</dbReference>
<dbReference type="SUPFAM" id="SSF48350">
    <property type="entry name" value="GTPase activation domain, GAP"/>
    <property type="match status" value="1"/>
</dbReference>
<dbReference type="PANTHER" id="PTHR23176:SF129">
    <property type="entry name" value="RHO GTPASE ACTIVATING PROTEIN AT 16F, ISOFORM E-RELATED"/>
    <property type="match status" value="1"/>
</dbReference>
<accession>A0ABN8M2U1</accession>
<evidence type="ECO:0000256" key="1">
    <source>
        <dbReference type="ARBA" id="ARBA00022443"/>
    </source>
</evidence>
<evidence type="ECO:0008006" key="11">
    <source>
        <dbReference type="Google" id="ProtNLM"/>
    </source>
</evidence>
<comment type="caution">
    <text evidence="9">The sequence shown here is derived from an EMBL/GenBank/DDBJ whole genome shotgun (WGS) entry which is preliminary data.</text>
</comment>
<organism evidence="9 10">
    <name type="scientific">Porites evermanni</name>
    <dbReference type="NCBI Taxonomy" id="104178"/>
    <lineage>
        <taxon>Eukaryota</taxon>
        <taxon>Metazoa</taxon>
        <taxon>Cnidaria</taxon>
        <taxon>Anthozoa</taxon>
        <taxon>Hexacorallia</taxon>
        <taxon>Scleractinia</taxon>
        <taxon>Fungiina</taxon>
        <taxon>Poritidae</taxon>
        <taxon>Porites</taxon>
    </lineage>
</organism>
<evidence type="ECO:0000313" key="10">
    <source>
        <dbReference type="Proteomes" id="UP001159427"/>
    </source>
</evidence>
<dbReference type="InterPro" id="IPR001202">
    <property type="entry name" value="WW_dom"/>
</dbReference>
<dbReference type="InterPro" id="IPR001849">
    <property type="entry name" value="PH_domain"/>
</dbReference>
<dbReference type="PROSITE" id="PS50020">
    <property type="entry name" value="WW_DOMAIN_2"/>
    <property type="match status" value="2"/>
</dbReference>
<evidence type="ECO:0000259" key="6">
    <source>
        <dbReference type="PROSITE" id="PS50003"/>
    </source>
</evidence>
<proteinExistence type="predicted"/>
<dbReference type="Gene3D" id="2.20.70.10">
    <property type="match status" value="2"/>
</dbReference>
<dbReference type="PANTHER" id="PTHR23176">
    <property type="entry name" value="RHO/RAC/CDC GTPASE-ACTIVATING PROTEIN"/>
    <property type="match status" value="1"/>
</dbReference>
<dbReference type="InterPro" id="IPR008936">
    <property type="entry name" value="Rho_GTPase_activation_prot"/>
</dbReference>
<feature type="compositionally biased region" description="Basic and acidic residues" evidence="4">
    <location>
        <begin position="106"/>
        <end position="116"/>
    </location>
</feature>
<dbReference type="Proteomes" id="UP001159427">
    <property type="component" value="Unassembled WGS sequence"/>
</dbReference>
<keyword evidence="1 3" id="KW-0728">SH3 domain</keyword>
<evidence type="ECO:0000256" key="2">
    <source>
        <dbReference type="ARBA" id="ARBA00022468"/>
    </source>
</evidence>
<dbReference type="PROSITE" id="PS50002">
    <property type="entry name" value="SH3"/>
    <property type="match status" value="1"/>
</dbReference>
<protein>
    <recommendedName>
        <fullName evidence="11">Rho GTPase-activating protein 12</fullName>
    </recommendedName>
</protein>
<feature type="domain" description="SH3" evidence="5">
    <location>
        <begin position="1"/>
        <end position="63"/>
    </location>
</feature>